<feature type="transmembrane region" description="Helical" evidence="1">
    <location>
        <begin position="28"/>
        <end position="47"/>
    </location>
</feature>
<feature type="transmembrane region" description="Helical" evidence="1">
    <location>
        <begin position="513"/>
        <end position="533"/>
    </location>
</feature>
<dbReference type="InterPro" id="IPR011701">
    <property type="entry name" value="MFS"/>
</dbReference>
<dbReference type="AlphaFoldDB" id="A0A7M7T096"/>
<dbReference type="Pfam" id="PF07690">
    <property type="entry name" value="MFS_1"/>
    <property type="match status" value="1"/>
</dbReference>
<dbReference type="InterPro" id="IPR036259">
    <property type="entry name" value="MFS_trans_sf"/>
</dbReference>
<reference evidence="3" key="1">
    <citation type="submission" date="2015-02" db="EMBL/GenBank/DDBJ databases">
        <title>Genome sequencing for Strongylocentrotus purpuratus.</title>
        <authorList>
            <person name="Murali S."/>
            <person name="Liu Y."/>
            <person name="Vee V."/>
            <person name="English A."/>
            <person name="Wang M."/>
            <person name="Skinner E."/>
            <person name="Han Y."/>
            <person name="Muzny D.M."/>
            <person name="Worley K.C."/>
            <person name="Gibbs R.A."/>
        </authorList>
    </citation>
    <scope>NUCLEOTIDE SEQUENCE</scope>
</reference>
<keyword evidence="1" id="KW-1133">Transmembrane helix</keyword>
<accession>A0A7M7T096</accession>
<dbReference type="InParanoid" id="A0A7M7T096"/>
<dbReference type="EnsemblMetazoa" id="XM_030988560">
    <property type="protein sequence ID" value="XP_030844420"/>
    <property type="gene ID" value="LOC105441349"/>
</dbReference>
<dbReference type="InterPro" id="IPR050327">
    <property type="entry name" value="Proton-linked_MCT"/>
</dbReference>
<feature type="transmembrane region" description="Helical" evidence="1">
    <location>
        <begin position="98"/>
        <end position="120"/>
    </location>
</feature>
<keyword evidence="1" id="KW-0812">Transmembrane</keyword>
<feature type="transmembrane region" description="Helical" evidence="1">
    <location>
        <begin position="539"/>
        <end position="557"/>
    </location>
</feature>
<dbReference type="KEGG" id="spu:105441349"/>
<dbReference type="RefSeq" id="XP_030844420.1">
    <property type="nucleotide sequence ID" value="XM_030988560.1"/>
</dbReference>
<dbReference type="CDD" id="cd06174">
    <property type="entry name" value="MFS"/>
    <property type="match status" value="1"/>
</dbReference>
<feature type="transmembrane region" description="Helical" evidence="1">
    <location>
        <begin position="600"/>
        <end position="621"/>
    </location>
</feature>
<feature type="transmembrane region" description="Helical" evidence="1">
    <location>
        <begin position="187"/>
        <end position="209"/>
    </location>
</feature>
<name>A0A7M7T096_STRPU</name>
<evidence type="ECO:0000313" key="3">
    <source>
        <dbReference type="Proteomes" id="UP000007110"/>
    </source>
</evidence>
<dbReference type="GO" id="GO:0005886">
    <property type="term" value="C:plasma membrane"/>
    <property type="evidence" value="ECO:0000318"/>
    <property type="project" value="GO_Central"/>
</dbReference>
<feature type="transmembrane region" description="Helical" evidence="1">
    <location>
        <begin position="126"/>
        <end position="150"/>
    </location>
</feature>
<protein>
    <submittedName>
        <fullName evidence="2">Uncharacterized protein</fullName>
    </submittedName>
</protein>
<feature type="transmembrane region" description="Helical" evidence="1">
    <location>
        <begin position="569"/>
        <end position="588"/>
    </location>
</feature>
<evidence type="ECO:0000256" key="1">
    <source>
        <dbReference type="SAM" id="Phobius"/>
    </source>
</evidence>
<feature type="transmembrane region" description="Helical" evidence="1">
    <location>
        <begin position="67"/>
        <end position="86"/>
    </location>
</feature>
<dbReference type="PANTHER" id="PTHR11360:SF172">
    <property type="entry name" value="MAJOR FACILITATOR SUPERFAMILY (MFS) PROFILE DOMAIN-CONTAINING PROTEIN"/>
    <property type="match status" value="1"/>
</dbReference>
<dbReference type="Gene3D" id="1.20.1250.20">
    <property type="entry name" value="MFS general substrate transporter like domains"/>
    <property type="match status" value="2"/>
</dbReference>
<dbReference type="GO" id="GO:0008028">
    <property type="term" value="F:monocarboxylic acid transmembrane transporter activity"/>
    <property type="evidence" value="ECO:0000318"/>
    <property type="project" value="GO_Central"/>
</dbReference>
<reference evidence="2" key="2">
    <citation type="submission" date="2021-01" db="UniProtKB">
        <authorList>
            <consortium name="EnsemblMetazoa"/>
        </authorList>
    </citation>
    <scope>IDENTIFICATION</scope>
</reference>
<dbReference type="OrthoDB" id="2213137at2759"/>
<keyword evidence="3" id="KW-1185">Reference proteome</keyword>
<dbReference type="Proteomes" id="UP000007110">
    <property type="component" value="Unassembled WGS sequence"/>
</dbReference>
<feature type="transmembrane region" description="Helical" evidence="1">
    <location>
        <begin position="157"/>
        <end position="181"/>
    </location>
</feature>
<evidence type="ECO:0000313" key="2">
    <source>
        <dbReference type="EnsemblMetazoa" id="XP_030844420"/>
    </source>
</evidence>
<dbReference type="PANTHER" id="PTHR11360">
    <property type="entry name" value="MONOCARBOXYLATE TRANSPORTER"/>
    <property type="match status" value="1"/>
</dbReference>
<proteinExistence type="predicted"/>
<dbReference type="OMA" id="ARRYHIN"/>
<keyword evidence="1" id="KW-0472">Membrane</keyword>
<dbReference type="GeneID" id="105441349"/>
<organism evidence="2 3">
    <name type="scientific">Strongylocentrotus purpuratus</name>
    <name type="common">Purple sea urchin</name>
    <dbReference type="NCBI Taxonomy" id="7668"/>
    <lineage>
        <taxon>Eukaryota</taxon>
        <taxon>Metazoa</taxon>
        <taxon>Echinodermata</taxon>
        <taxon>Eleutherozoa</taxon>
        <taxon>Echinozoa</taxon>
        <taxon>Echinoidea</taxon>
        <taxon>Euechinoidea</taxon>
        <taxon>Echinacea</taxon>
        <taxon>Camarodonta</taxon>
        <taxon>Echinidea</taxon>
        <taxon>Strongylocentrotidae</taxon>
        <taxon>Strongylocentrotus</taxon>
    </lineage>
</organism>
<dbReference type="SUPFAM" id="SSF103473">
    <property type="entry name" value="MFS general substrate transporter"/>
    <property type="match status" value="1"/>
</dbReference>
<sequence>MSPSIVGGPALKSTKSRPSLRHRVRKRWGRVVVVATFALYFVLYGILLSYNVLFVAFQEEFKSSATLTGWVGSIPISISLMLAPFIKLASERFGYRSVSIFGIVLASVGVFVTSFLPSLLPMFGTYGLMTGVGTGIVTVCAFDLIVLYFPEKNTIRAVAIAVTGSTAGMLSLTQVMALLITNYDWRITLRVMGALVLAVGLPCVLTYTFPSDHYGNSKTKNRYCKVITKQDDYAIDRIGEPMPDDLEKSPINGLRHNPSKMNRECNSKLIPGSLPAYRVVDGLGETGESLLLDEEQRADDTTVMENSVDDRSLISDACSEDKPAVEKAENALLDDERYYHQLTMNCDVSSRTPCDESSNGDASIDVLDSEEKVFTVDQSRGIQQAWQSDDCSPATAARRYHINNDKELANLDELNILTSEKPLEDLQDPGMLRKICRALTFPELWMISVATILNGIGDCFYYVNAINYLVSVGFTEQTGVQFVSFTALGILVGKVALIFIGEHLPFPRIFIQVISNVIGIIVWILLMIVRSVISVYCTAIGAGISVAITTVVTYSLAPDFFGQERATETSAVIFFCYGTGLLLGSLVGQSIDNTGSYVGALWAFIGMYITSGIVLPMAPLYQRIFAPERFVTFDIHRRKREARSEWSRLRKKDRHRCTVSKEEIIVCELVSSV</sequence>
<feature type="transmembrane region" description="Helical" evidence="1">
    <location>
        <begin position="483"/>
        <end position="501"/>
    </location>
</feature>